<dbReference type="AlphaFoldDB" id="A0A9P4KC61"/>
<gene>
    <name evidence="1" type="ORF">CC78DRAFT_578846</name>
</gene>
<organism evidence="1 2">
    <name type="scientific">Lojkania enalia</name>
    <dbReference type="NCBI Taxonomy" id="147567"/>
    <lineage>
        <taxon>Eukaryota</taxon>
        <taxon>Fungi</taxon>
        <taxon>Dikarya</taxon>
        <taxon>Ascomycota</taxon>
        <taxon>Pezizomycotina</taxon>
        <taxon>Dothideomycetes</taxon>
        <taxon>Pleosporomycetidae</taxon>
        <taxon>Pleosporales</taxon>
        <taxon>Pleosporales incertae sedis</taxon>
        <taxon>Lojkania</taxon>
    </lineage>
</organism>
<accession>A0A9P4KC61</accession>
<comment type="caution">
    <text evidence="1">The sequence shown here is derived from an EMBL/GenBank/DDBJ whole genome shotgun (WGS) entry which is preliminary data.</text>
</comment>
<reference evidence="2" key="1">
    <citation type="journal article" date="2020" name="Stud. Mycol.">
        <title>101 Dothideomycetes genomes: A test case for predicting lifestyles and emergence of pathogens.</title>
        <authorList>
            <person name="Haridas S."/>
            <person name="Albert R."/>
            <person name="Binder M."/>
            <person name="Bloem J."/>
            <person name="LaButti K."/>
            <person name="Salamov A."/>
            <person name="Andreopoulos B."/>
            <person name="Baker S."/>
            <person name="Barry K."/>
            <person name="Bills G."/>
            <person name="Bluhm B."/>
            <person name="Cannon C."/>
            <person name="Castanera R."/>
            <person name="Culley D."/>
            <person name="Daum C."/>
            <person name="Ezra D."/>
            <person name="Gonzalez J."/>
            <person name="Henrissat B."/>
            <person name="Kuo A."/>
            <person name="Liang C."/>
            <person name="Lipzen A."/>
            <person name="Lutzoni F."/>
            <person name="Magnuson J."/>
            <person name="Mondo S."/>
            <person name="Nolan M."/>
            <person name="Ohm R."/>
            <person name="Pangilinan J."/>
            <person name="Park H.-J."/>
            <person name="Ramirez L."/>
            <person name="Alfaro M."/>
            <person name="Sun H."/>
            <person name="Tritt A."/>
            <person name="Yoshinaga Y."/>
            <person name="Zwiers L.-H."/>
            <person name="Turgeon B."/>
            <person name="Goodwin S."/>
            <person name="Spatafora J."/>
            <person name="Crous P."/>
            <person name="Grigoriev I."/>
        </authorList>
    </citation>
    <scope>NUCLEOTIDE SEQUENCE [LARGE SCALE GENOMIC DNA]</scope>
    <source>
        <strain evidence="2">CBS 304.66</strain>
    </source>
</reference>
<keyword evidence="2" id="KW-1185">Reference proteome</keyword>
<protein>
    <submittedName>
        <fullName evidence="1">Uncharacterized protein</fullName>
    </submittedName>
</protein>
<dbReference type="Proteomes" id="UP000800093">
    <property type="component" value="Unassembled WGS sequence"/>
</dbReference>
<dbReference type="EMBL" id="ML986602">
    <property type="protein sequence ID" value="KAF2265996.1"/>
    <property type="molecule type" value="Genomic_DNA"/>
</dbReference>
<evidence type="ECO:0000313" key="1">
    <source>
        <dbReference type="EMBL" id="KAF2265996.1"/>
    </source>
</evidence>
<sequence length="117" mass="13839">MQHRTFHNEYGRASVYRLPSSHDLLLFQVAYFSLSFLAVPNPVFDVPTTQHSAILTYDWYHTRSSICFHSPAYALPLQCATFCWTAHGYLPEFTYWMRRTYGTHERIDEVTTLWEQP</sequence>
<evidence type="ECO:0000313" key="2">
    <source>
        <dbReference type="Proteomes" id="UP000800093"/>
    </source>
</evidence>
<proteinExistence type="predicted"/>
<name>A0A9P4KC61_9PLEO</name>